<sequence>LYYQTTITITTAVPGIIVPRTIAHRRMQARTEALTRRRPPRARRLAVVCHHRTPPKHHQIKIDPHQHVPVIRRRN</sequence>
<evidence type="ECO:0000313" key="1">
    <source>
        <dbReference type="WBParaSite" id="ASIM_0000940501-mRNA-1"/>
    </source>
</evidence>
<protein>
    <submittedName>
        <fullName evidence="1">Secreted protein</fullName>
    </submittedName>
</protein>
<proteinExistence type="predicted"/>
<dbReference type="AlphaFoldDB" id="A0A0M3JP12"/>
<accession>A0A0M3JP12</accession>
<dbReference type="WBParaSite" id="ASIM_0000940501-mRNA-1">
    <property type="protein sequence ID" value="ASIM_0000940501-mRNA-1"/>
    <property type="gene ID" value="ASIM_0000940501"/>
</dbReference>
<organism evidence="1">
    <name type="scientific">Anisakis simplex</name>
    <name type="common">Herring worm</name>
    <dbReference type="NCBI Taxonomy" id="6269"/>
    <lineage>
        <taxon>Eukaryota</taxon>
        <taxon>Metazoa</taxon>
        <taxon>Ecdysozoa</taxon>
        <taxon>Nematoda</taxon>
        <taxon>Chromadorea</taxon>
        <taxon>Rhabditida</taxon>
        <taxon>Spirurina</taxon>
        <taxon>Ascaridomorpha</taxon>
        <taxon>Ascaridoidea</taxon>
        <taxon>Anisakidae</taxon>
        <taxon>Anisakis</taxon>
        <taxon>Anisakis simplex complex</taxon>
    </lineage>
</organism>
<name>A0A0M3JP12_ANISI</name>
<reference evidence="1" key="1">
    <citation type="submission" date="2017-02" db="UniProtKB">
        <authorList>
            <consortium name="WormBaseParasite"/>
        </authorList>
    </citation>
    <scope>IDENTIFICATION</scope>
</reference>